<protein>
    <submittedName>
        <fullName evidence="1">Uncharacterized protein</fullName>
    </submittedName>
</protein>
<dbReference type="AlphaFoldDB" id="A0A182UIR8"/>
<keyword evidence="2" id="KW-1185">Reference proteome</keyword>
<proteinExistence type="predicted"/>
<reference evidence="2" key="1">
    <citation type="submission" date="2014-01" db="EMBL/GenBank/DDBJ databases">
        <title>The Genome Sequence of Anopheles melas CM1001059_A (V2).</title>
        <authorList>
            <consortium name="The Broad Institute Genomics Platform"/>
            <person name="Neafsey D.E."/>
            <person name="Besansky N."/>
            <person name="Howell P."/>
            <person name="Walton C."/>
            <person name="Young S.K."/>
            <person name="Zeng Q."/>
            <person name="Gargeya S."/>
            <person name="Fitzgerald M."/>
            <person name="Haas B."/>
            <person name="Abouelleil A."/>
            <person name="Allen A.W."/>
            <person name="Alvarado L."/>
            <person name="Arachchi H.M."/>
            <person name="Berlin A.M."/>
            <person name="Chapman S.B."/>
            <person name="Gainer-Dewar J."/>
            <person name="Goldberg J."/>
            <person name="Griggs A."/>
            <person name="Gujja S."/>
            <person name="Hansen M."/>
            <person name="Howarth C."/>
            <person name="Imamovic A."/>
            <person name="Ireland A."/>
            <person name="Larimer J."/>
            <person name="McCowan C."/>
            <person name="Murphy C."/>
            <person name="Pearson M."/>
            <person name="Poon T.W."/>
            <person name="Priest M."/>
            <person name="Roberts A."/>
            <person name="Saif S."/>
            <person name="Shea T."/>
            <person name="Sisk P."/>
            <person name="Sykes S."/>
            <person name="Wortman J."/>
            <person name="Nusbaum C."/>
            <person name="Birren B."/>
        </authorList>
    </citation>
    <scope>NUCLEOTIDE SEQUENCE [LARGE SCALE GENOMIC DNA]</scope>
    <source>
        <strain evidence="2">CM1001059</strain>
    </source>
</reference>
<name>A0A182UIR8_9DIPT</name>
<evidence type="ECO:0000313" key="2">
    <source>
        <dbReference type="Proteomes" id="UP000075902"/>
    </source>
</evidence>
<dbReference type="Proteomes" id="UP000075902">
    <property type="component" value="Unassembled WGS sequence"/>
</dbReference>
<organism evidence="1 2">
    <name type="scientific">Anopheles melas</name>
    <dbReference type="NCBI Taxonomy" id="34690"/>
    <lineage>
        <taxon>Eukaryota</taxon>
        <taxon>Metazoa</taxon>
        <taxon>Ecdysozoa</taxon>
        <taxon>Arthropoda</taxon>
        <taxon>Hexapoda</taxon>
        <taxon>Insecta</taxon>
        <taxon>Pterygota</taxon>
        <taxon>Neoptera</taxon>
        <taxon>Endopterygota</taxon>
        <taxon>Diptera</taxon>
        <taxon>Nematocera</taxon>
        <taxon>Culicoidea</taxon>
        <taxon>Culicidae</taxon>
        <taxon>Anophelinae</taxon>
        <taxon>Anopheles</taxon>
    </lineage>
</organism>
<reference evidence="1" key="2">
    <citation type="submission" date="2020-05" db="UniProtKB">
        <authorList>
            <consortium name="EnsemblMetazoa"/>
        </authorList>
    </citation>
    <scope>IDENTIFICATION</scope>
    <source>
        <strain evidence="1">CM1001059</strain>
    </source>
</reference>
<dbReference type="VEuPathDB" id="VectorBase:AMEC021151"/>
<accession>A0A182UIR8</accession>
<evidence type="ECO:0000313" key="1">
    <source>
        <dbReference type="EnsemblMetazoa" id="AMEC021151-PA"/>
    </source>
</evidence>
<sequence length="345" mass="37508">MFMSTILRSICRQDASTDDACPLNCCLYTGSSSFSFCTTSVETGRAASIMRALSDLTWPVLLVCACLAFDTIEGSRRQDALQTFQPLKASAARGAKQQRKLIGGGSELFLSLQSELVLTQEPYVLQTFDEESNVQARLSAPTINAECAQLVNSRTDLLVQLAGLTLRNCVAKIDDEMFARIYGASSDAGSREQYAKVSLLSSFRNVNIFVEPHAILAEIEEKLNNGASAEGMVVTAEHAAALKSAFQECLTQARTLMRESLQIGVSQADVSCVNYYSHSSSGSRATGWASTREPYESRISLPPNWDDPMYEPEPPASFKKSGTDCPAWVRIFTRSLAIARSASGS</sequence>
<dbReference type="EnsemblMetazoa" id="AMEC021151-RA">
    <property type="protein sequence ID" value="AMEC021151-PA"/>
    <property type="gene ID" value="AMEC021151"/>
</dbReference>